<comment type="similarity">
    <text evidence="1">Belongs to the TCP11 family.</text>
</comment>
<dbReference type="STRING" id="31246.A0A183Q7L5"/>
<dbReference type="EMBL" id="UZAL01052539">
    <property type="protein sequence ID" value="VDP87732.1"/>
    <property type="molecule type" value="Genomic_DNA"/>
</dbReference>
<reference evidence="2 3" key="1">
    <citation type="submission" date="2018-11" db="EMBL/GenBank/DDBJ databases">
        <authorList>
            <consortium name="Pathogen Informatics"/>
        </authorList>
    </citation>
    <scope>NUCLEOTIDE SEQUENCE [LARGE SCALE GENOMIC DNA]</scope>
    <source>
        <strain>Denwood</strain>
        <strain evidence="3">Zambia</strain>
    </source>
</reference>
<proteinExistence type="inferred from homology"/>
<organism evidence="2 3">
    <name type="scientific">Schistosoma mattheei</name>
    <dbReference type="NCBI Taxonomy" id="31246"/>
    <lineage>
        <taxon>Eukaryota</taxon>
        <taxon>Metazoa</taxon>
        <taxon>Spiralia</taxon>
        <taxon>Lophotrochozoa</taxon>
        <taxon>Platyhelminthes</taxon>
        <taxon>Trematoda</taxon>
        <taxon>Digenea</taxon>
        <taxon>Strigeidida</taxon>
        <taxon>Schistosomatoidea</taxon>
        <taxon>Schistosomatidae</taxon>
        <taxon>Schistosoma</taxon>
    </lineage>
</organism>
<evidence type="ECO:0000256" key="1">
    <source>
        <dbReference type="ARBA" id="ARBA00010954"/>
    </source>
</evidence>
<name>A0A183Q7L5_9TREM</name>
<dbReference type="GO" id="GO:0007165">
    <property type="term" value="P:signal transduction"/>
    <property type="evidence" value="ECO:0007669"/>
    <property type="project" value="TreeGrafter"/>
</dbReference>
<dbReference type="PANTHER" id="PTHR12832">
    <property type="entry name" value="TESTIS-SPECIFIC PROTEIN PBS13 T-COMPLEX 11"/>
    <property type="match status" value="1"/>
</dbReference>
<dbReference type="Pfam" id="PF05794">
    <property type="entry name" value="Tcp11"/>
    <property type="match status" value="1"/>
</dbReference>
<protein>
    <submittedName>
        <fullName evidence="2">Uncharacterized protein</fullName>
    </submittedName>
</protein>
<dbReference type="PANTHER" id="PTHR12832:SF11">
    <property type="entry name" value="LD23868P"/>
    <property type="match status" value="1"/>
</dbReference>
<sequence>MESIHESLQSLVLPNQTTLKTLIENLLDMDIAKSQLEETGYLSLEIYKNEVINLMKQFCAPIRDQEVEDLRKIDDPIDAFK</sequence>
<gene>
    <name evidence="2" type="ORF">SMTD_LOCUS22602</name>
</gene>
<evidence type="ECO:0000313" key="2">
    <source>
        <dbReference type="EMBL" id="VDP87732.1"/>
    </source>
</evidence>
<dbReference type="InterPro" id="IPR008862">
    <property type="entry name" value="Tcp11"/>
</dbReference>
<keyword evidence="3" id="KW-1185">Reference proteome</keyword>
<accession>A0A183Q7L5</accession>
<dbReference type="Proteomes" id="UP000269396">
    <property type="component" value="Unassembled WGS sequence"/>
</dbReference>
<dbReference type="AlphaFoldDB" id="A0A183Q7L5"/>
<evidence type="ECO:0000313" key="3">
    <source>
        <dbReference type="Proteomes" id="UP000269396"/>
    </source>
</evidence>